<dbReference type="PANTHER" id="PTHR14499:SF136">
    <property type="entry name" value="GH08630P"/>
    <property type="match status" value="1"/>
</dbReference>
<dbReference type="Pfam" id="PF02214">
    <property type="entry name" value="BTB_2"/>
    <property type="match status" value="1"/>
</dbReference>
<evidence type="ECO:0000313" key="3">
    <source>
        <dbReference type="Proteomes" id="UP001492380"/>
    </source>
</evidence>
<dbReference type="InterPro" id="IPR003131">
    <property type="entry name" value="T1-type_BTB"/>
</dbReference>
<protein>
    <submittedName>
        <fullName evidence="2">BTB/POZ protein</fullName>
    </submittedName>
</protein>
<accession>A0ABR1YY14</accession>
<dbReference type="Gene3D" id="3.30.710.10">
    <property type="entry name" value="Potassium Channel Kv1.1, Chain A"/>
    <property type="match status" value="1"/>
</dbReference>
<dbReference type="Proteomes" id="UP001492380">
    <property type="component" value="Unassembled WGS sequence"/>
</dbReference>
<dbReference type="SUPFAM" id="SSF54695">
    <property type="entry name" value="POZ domain"/>
    <property type="match status" value="1"/>
</dbReference>
<dbReference type="CDD" id="cd18316">
    <property type="entry name" value="BTB_POZ_KCTD-like"/>
    <property type="match status" value="1"/>
</dbReference>
<dbReference type="EMBL" id="JBBWRZ010000002">
    <property type="protein sequence ID" value="KAK8243524.1"/>
    <property type="molecule type" value="Genomic_DNA"/>
</dbReference>
<dbReference type="PANTHER" id="PTHR14499">
    <property type="entry name" value="POTASSIUM CHANNEL TETRAMERIZATION DOMAIN-CONTAINING"/>
    <property type="match status" value="1"/>
</dbReference>
<feature type="domain" description="BTB" evidence="1">
    <location>
        <begin position="21"/>
        <end position="84"/>
    </location>
</feature>
<name>A0ABR1YY14_9PEZI</name>
<dbReference type="SMART" id="SM00225">
    <property type="entry name" value="BTB"/>
    <property type="match status" value="1"/>
</dbReference>
<evidence type="ECO:0000313" key="2">
    <source>
        <dbReference type="EMBL" id="KAK8243524.1"/>
    </source>
</evidence>
<reference evidence="2 3" key="1">
    <citation type="submission" date="2024-04" db="EMBL/GenBank/DDBJ databases">
        <title>Phyllosticta paracitricarpa is synonymous to the EU quarantine fungus P. citricarpa based on phylogenomic analyses.</title>
        <authorList>
            <consortium name="Lawrence Berkeley National Laboratory"/>
            <person name="Van Ingen-Buijs V.A."/>
            <person name="Van Westerhoven A.C."/>
            <person name="Haridas S."/>
            <person name="Skiadas P."/>
            <person name="Martin F."/>
            <person name="Groenewald J.Z."/>
            <person name="Crous P.W."/>
            <person name="Seidl M.F."/>
        </authorList>
    </citation>
    <scope>NUCLEOTIDE SEQUENCE [LARGE SCALE GENOMIC DNA]</scope>
    <source>
        <strain evidence="2 3">CBS 123374</strain>
    </source>
</reference>
<dbReference type="PROSITE" id="PS50097">
    <property type="entry name" value="BTB"/>
    <property type="match status" value="1"/>
</dbReference>
<gene>
    <name evidence="2" type="ORF">HDK90DRAFT_545613</name>
</gene>
<keyword evidence="3" id="KW-1185">Reference proteome</keyword>
<comment type="caution">
    <text evidence="2">The sequence shown here is derived from an EMBL/GenBank/DDBJ whole genome shotgun (WGS) entry which is preliminary data.</text>
</comment>
<dbReference type="InterPro" id="IPR011333">
    <property type="entry name" value="SKP1/BTB/POZ_sf"/>
</dbReference>
<organism evidence="2 3">
    <name type="scientific">Phyllosticta capitalensis</name>
    <dbReference type="NCBI Taxonomy" id="121624"/>
    <lineage>
        <taxon>Eukaryota</taxon>
        <taxon>Fungi</taxon>
        <taxon>Dikarya</taxon>
        <taxon>Ascomycota</taxon>
        <taxon>Pezizomycotina</taxon>
        <taxon>Dothideomycetes</taxon>
        <taxon>Dothideomycetes incertae sedis</taxon>
        <taxon>Botryosphaeriales</taxon>
        <taxon>Phyllostictaceae</taxon>
        <taxon>Phyllosticta</taxon>
    </lineage>
</organism>
<proteinExistence type="predicted"/>
<evidence type="ECO:0000259" key="1">
    <source>
        <dbReference type="PROSITE" id="PS50097"/>
    </source>
</evidence>
<sequence>MSSSKRLSKEIAASPVLASEAFITLNVGGDKFVVLKDILSQAVFFQSLLSGRWDGNMLQDGSYFIDWDPKIFRHIINFLRSGHLPTCFKGVNEGFDLDFVAELKEAAAYFGVEELHNWLEHKKYFAAITVEHSFHVLDQLHEKGFSTMSFSGDAVVEHHVSWVTKDLRICPRDIPAHNEDPTKCGQLCDSAAAKKGARDMDKKQFATVLVTCKKAVHKADTGKLSKDGCRGKKLMELSLRLPHFRLVFPRKQSLQETNTYETSVSSSVQSSQKCNSTLSFVQKPTCSQR</sequence>
<dbReference type="InterPro" id="IPR000210">
    <property type="entry name" value="BTB/POZ_dom"/>
</dbReference>